<proteinExistence type="predicted"/>
<dbReference type="EMBL" id="VSRR010024372">
    <property type="protein sequence ID" value="MPC66157.1"/>
    <property type="molecule type" value="Genomic_DNA"/>
</dbReference>
<organism evidence="1 2">
    <name type="scientific">Portunus trituberculatus</name>
    <name type="common">Swimming crab</name>
    <name type="synonym">Neptunus trituberculatus</name>
    <dbReference type="NCBI Taxonomy" id="210409"/>
    <lineage>
        <taxon>Eukaryota</taxon>
        <taxon>Metazoa</taxon>
        <taxon>Ecdysozoa</taxon>
        <taxon>Arthropoda</taxon>
        <taxon>Crustacea</taxon>
        <taxon>Multicrustacea</taxon>
        <taxon>Malacostraca</taxon>
        <taxon>Eumalacostraca</taxon>
        <taxon>Eucarida</taxon>
        <taxon>Decapoda</taxon>
        <taxon>Pleocyemata</taxon>
        <taxon>Brachyura</taxon>
        <taxon>Eubrachyura</taxon>
        <taxon>Portunoidea</taxon>
        <taxon>Portunidae</taxon>
        <taxon>Portuninae</taxon>
        <taxon>Portunus</taxon>
    </lineage>
</organism>
<dbReference type="Proteomes" id="UP000324222">
    <property type="component" value="Unassembled WGS sequence"/>
</dbReference>
<sequence length="131" mass="14323">MYLVDVNDDVYCRSQPSTRPCTCPSVHTAIPTCDTTNSPILLFLSSMRQQVILVESMTWGGWLVVQCSWTQGRLITPQILQLLGKTLVLLSSGEGGRVGFPLTQQASTSPVTSPQPQLNTALQNSVNIFLQ</sequence>
<dbReference type="AlphaFoldDB" id="A0A5B7HA34"/>
<gene>
    <name evidence="1" type="ORF">E2C01_060302</name>
</gene>
<accession>A0A5B7HA34</accession>
<name>A0A5B7HA34_PORTR</name>
<protein>
    <submittedName>
        <fullName evidence="1">Uncharacterized protein</fullName>
    </submittedName>
</protein>
<comment type="caution">
    <text evidence="1">The sequence shown here is derived from an EMBL/GenBank/DDBJ whole genome shotgun (WGS) entry which is preliminary data.</text>
</comment>
<evidence type="ECO:0000313" key="1">
    <source>
        <dbReference type="EMBL" id="MPC66157.1"/>
    </source>
</evidence>
<reference evidence="1 2" key="1">
    <citation type="submission" date="2019-05" db="EMBL/GenBank/DDBJ databases">
        <title>Another draft genome of Portunus trituberculatus and its Hox gene families provides insights of decapod evolution.</title>
        <authorList>
            <person name="Jeong J.-H."/>
            <person name="Song I."/>
            <person name="Kim S."/>
            <person name="Choi T."/>
            <person name="Kim D."/>
            <person name="Ryu S."/>
            <person name="Kim W."/>
        </authorList>
    </citation>
    <scope>NUCLEOTIDE SEQUENCE [LARGE SCALE GENOMIC DNA]</scope>
    <source>
        <tissue evidence="1">Muscle</tissue>
    </source>
</reference>
<evidence type="ECO:0000313" key="2">
    <source>
        <dbReference type="Proteomes" id="UP000324222"/>
    </source>
</evidence>
<keyword evidence="2" id="KW-1185">Reference proteome</keyword>